<sequence length="222" mass="25365">MEESLLLHAMKMEENNGGISNNKVIVLKALMHCEACSNKVSKCLIGLEGVDTVEVDRANNRVVVKGKMANPAKVLERLKNKYSKNVELISPRLMPVKQQEKKLEKKVKAQLKTMVFKMLIHCEGCSNDIKKNILKMEGVVTVEVNREKSLVIVRGTPEPQKIIEHVKKQLGKHAEIIKQENMWNKNENENTIRYCYPPQYSTPFVFPDHIFSDENVFACSIM</sequence>
<protein>
    <submittedName>
        <fullName evidence="1">Uncharacterized protein</fullName>
    </submittedName>
</protein>
<proteinExistence type="predicted"/>
<reference evidence="1 2" key="1">
    <citation type="journal article" date="2022" name="DNA Res.">
        <title>Chromosomal-level genome assembly of the orchid tree Bauhinia variegata (Leguminosae; Cercidoideae) supports the allotetraploid origin hypothesis of Bauhinia.</title>
        <authorList>
            <person name="Zhong Y."/>
            <person name="Chen Y."/>
            <person name="Zheng D."/>
            <person name="Pang J."/>
            <person name="Liu Y."/>
            <person name="Luo S."/>
            <person name="Meng S."/>
            <person name="Qian L."/>
            <person name="Wei D."/>
            <person name="Dai S."/>
            <person name="Zhou R."/>
        </authorList>
    </citation>
    <scope>NUCLEOTIDE SEQUENCE [LARGE SCALE GENOMIC DNA]</scope>
    <source>
        <strain evidence="1">BV-YZ2020</strain>
    </source>
</reference>
<keyword evidence="2" id="KW-1185">Reference proteome</keyword>
<evidence type="ECO:0000313" key="1">
    <source>
        <dbReference type="EMBL" id="KAI4354507.1"/>
    </source>
</evidence>
<accession>A0ACB9Q0I4</accession>
<dbReference type="Proteomes" id="UP000828941">
    <property type="component" value="Chromosome 2"/>
</dbReference>
<organism evidence="1 2">
    <name type="scientific">Bauhinia variegata</name>
    <name type="common">Purple orchid tree</name>
    <name type="synonym">Phanera variegata</name>
    <dbReference type="NCBI Taxonomy" id="167791"/>
    <lineage>
        <taxon>Eukaryota</taxon>
        <taxon>Viridiplantae</taxon>
        <taxon>Streptophyta</taxon>
        <taxon>Embryophyta</taxon>
        <taxon>Tracheophyta</taxon>
        <taxon>Spermatophyta</taxon>
        <taxon>Magnoliopsida</taxon>
        <taxon>eudicotyledons</taxon>
        <taxon>Gunneridae</taxon>
        <taxon>Pentapetalae</taxon>
        <taxon>rosids</taxon>
        <taxon>fabids</taxon>
        <taxon>Fabales</taxon>
        <taxon>Fabaceae</taxon>
        <taxon>Cercidoideae</taxon>
        <taxon>Cercideae</taxon>
        <taxon>Bauhiniinae</taxon>
        <taxon>Bauhinia</taxon>
    </lineage>
</organism>
<evidence type="ECO:0000313" key="2">
    <source>
        <dbReference type="Proteomes" id="UP000828941"/>
    </source>
</evidence>
<dbReference type="EMBL" id="CM039427">
    <property type="protein sequence ID" value="KAI4354507.1"/>
    <property type="molecule type" value="Genomic_DNA"/>
</dbReference>
<comment type="caution">
    <text evidence="1">The sequence shown here is derived from an EMBL/GenBank/DDBJ whole genome shotgun (WGS) entry which is preliminary data.</text>
</comment>
<gene>
    <name evidence="1" type="ORF">L6164_003360</name>
</gene>
<name>A0ACB9Q0I4_BAUVA</name>